<comment type="caution">
    <text evidence="1">The sequence shown here is derived from an EMBL/GenBank/DDBJ whole genome shotgun (WGS) entry which is preliminary data.</text>
</comment>
<proteinExistence type="predicted"/>
<accession>M0MPQ3</accession>
<sequence length="142" mass="15668">MPSKRETLLTGSVVLSSTVAGCLDRFETPPRDVHVELHNGADETRTFHLTLEHENGAIDWHSYTLDGGTVEQIELTAPEGSPPVAVHGAVDEFVDQIRLRGVEDGDEDTCLWIELWYQINEGVSTQFVQAADNSMCNDESKA</sequence>
<evidence type="ECO:0000313" key="2">
    <source>
        <dbReference type="Proteomes" id="UP000011607"/>
    </source>
</evidence>
<evidence type="ECO:0008006" key="3">
    <source>
        <dbReference type="Google" id="ProtNLM"/>
    </source>
</evidence>
<dbReference type="STRING" id="1227454.C446_01183"/>
<dbReference type="PROSITE" id="PS51257">
    <property type="entry name" value="PROKAR_LIPOPROTEIN"/>
    <property type="match status" value="1"/>
</dbReference>
<organism evidence="1 2">
    <name type="scientific">Halobiforma nitratireducens JCM 10879</name>
    <dbReference type="NCBI Taxonomy" id="1227454"/>
    <lineage>
        <taxon>Archaea</taxon>
        <taxon>Methanobacteriati</taxon>
        <taxon>Methanobacteriota</taxon>
        <taxon>Stenosarchaea group</taxon>
        <taxon>Halobacteria</taxon>
        <taxon>Halobacteriales</taxon>
        <taxon>Natrialbaceae</taxon>
        <taxon>Halobiforma</taxon>
    </lineage>
</organism>
<dbReference type="OrthoDB" id="322471at2157"/>
<keyword evidence="2" id="KW-1185">Reference proteome</keyword>
<dbReference type="Proteomes" id="UP000011607">
    <property type="component" value="Unassembled WGS sequence"/>
</dbReference>
<evidence type="ECO:0000313" key="1">
    <source>
        <dbReference type="EMBL" id="EMA46440.1"/>
    </source>
</evidence>
<dbReference type="RefSeq" id="WP_006671209.1">
    <property type="nucleotide sequence ID" value="NZ_AOMA01000009.1"/>
</dbReference>
<dbReference type="eggNOG" id="arCOG11189">
    <property type="taxonomic scope" value="Archaea"/>
</dbReference>
<protein>
    <recommendedName>
        <fullName evidence="3">Lipoprotein</fullName>
    </recommendedName>
</protein>
<reference evidence="1 2" key="1">
    <citation type="journal article" date="2014" name="PLoS Genet.">
        <title>Phylogenetically driven sequencing of extremely halophilic archaea reveals strategies for static and dynamic osmo-response.</title>
        <authorList>
            <person name="Becker E.A."/>
            <person name="Seitzer P.M."/>
            <person name="Tritt A."/>
            <person name="Larsen D."/>
            <person name="Krusor M."/>
            <person name="Yao A.I."/>
            <person name="Wu D."/>
            <person name="Madern D."/>
            <person name="Eisen J.A."/>
            <person name="Darling A.E."/>
            <person name="Facciotti M.T."/>
        </authorList>
    </citation>
    <scope>NUCLEOTIDE SEQUENCE [LARGE SCALE GENOMIC DNA]</scope>
    <source>
        <strain evidence="1 2">JCM 10879</strain>
    </source>
</reference>
<dbReference type="AlphaFoldDB" id="M0MPQ3"/>
<dbReference type="EMBL" id="AOMA01000009">
    <property type="protein sequence ID" value="EMA46440.1"/>
    <property type="molecule type" value="Genomic_DNA"/>
</dbReference>
<name>M0MPQ3_9EURY</name>
<gene>
    <name evidence="1" type="ORF">C446_01183</name>
</gene>